<evidence type="ECO:0000256" key="1">
    <source>
        <dbReference type="ARBA" id="ARBA00004123"/>
    </source>
</evidence>
<evidence type="ECO:0000256" key="6">
    <source>
        <dbReference type="ARBA" id="ARBA00022833"/>
    </source>
</evidence>
<evidence type="ECO:0000256" key="5">
    <source>
        <dbReference type="ARBA" id="ARBA00022771"/>
    </source>
</evidence>
<dbReference type="Gene3D" id="3.30.160.60">
    <property type="entry name" value="Classic Zinc Finger"/>
    <property type="match status" value="2"/>
</dbReference>
<dbReference type="AlphaFoldDB" id="A0A1D1XSV9"/>
<evidence type="ECO:0000259" key="13">
    <source>
        <dbReference type="PROSITE" id="PS50157"/>
    </source>
</evidence>
<evidence type="ECO:0000256" key="11">
    <source>
        <dbReference type="ARBA" id="ARBA00038023"/>
    </source>
</evidence>
<dbReference type="PANTHER" id="PTHR47428">
    <property type="entry name" value="REGULATORY PROTEIN MIG1-RELATED"/>
    <property type="match status" value="1"/>
</dbReference>
<dbReference type="PROSITE" id="PS00028">
    <property type="entry name" value="ZINC_FINGER_C2H2_1"/>
    <property type="match status" value="2"/>
</dbReference>
<keyword evidence="6" id="KW-0862">Zinc</keyword>
<evidence type="ECO:0000256" key="8">
    <source>
        <dbReference type="ARBA" id="ARBA00023125"/>
    </source>
</evidence>
<feature type="domain" description="C2H2-type" evidence="13">
    <location>
        <begin position="88"/>
        <end position="117"/>
    </location>
</feature>
<dbReference type="EMBL" id="GDJX01022469">
    <property type="protein sequence ID" value="JAT45467.1"/>
    <property type="molecule type" value="Transcribed_RNA"/>
</dbReference>
<comment type="subcellular location">
    <subcellularLocation>
        <location evidence="1">Nucleus</location>
    </subcellularLocation>
</comment>
<evidence type="ECO:0000256" key="4">
    <source>
        <dbReference type="ARBA" id="ARBA00022737"/>
    </source>
</evidence>
<dbReference type="SMART" id="SM00355">
    <property type="entry name" value="ZnF_C2H2"/>
    <property type="match status" value="2"/>
</dbReference>
<dbReference type="GO" id="GO:0000978">
    <property type="term" value="F:RNA polymerase II cis-regulatory region sequence-specific DNA binding"/>
    <property type="evidence" value="ECO:0007669"/>
    <property type="project" value="TreeGrafter"/>
</dbReference>
<evidence type="ECO:0000256" key="9">
    <source>
        <dbReference type="ARBA" id="ARBA00023163"/>
    </source>
</evidence>
<protein>
    <submittedName>
        <fullName evidence="14">DNA-binding protein creA</fullName>
    </submittedName>
</protein>
<organism evidence="14">
    <name type="scientific">Anthurium amnicola</name>
    <dbReference type="NCBI Taxonomy" id="1678845"/>
    <lineage>
        <taxon>Eukaryota</taxon>
        <taxon>Viridiplantae</taxon>
        <taxon>Streptophyta</taxon>
        <taxon>Embryophyta</taxon>
        <taxon>Tracheophyta</taxon>
        <taxon>Spermatophyta</taxon>
        <taxon>Magnoliopsida</taxon>
        <taxon>Liliopsida</taxon>
        <taxon>Araceae</taxon>
        <taxon>Pothoideae</taxon>
        <taxon>Potheae</taxon>
        <taxon>Anthurium</taxon>
    </lineage>
</organism>
<proteinExistence type="inferred from homology"/>
<sequence>MPMTMASLSNILHPVQPTAMIDFSYQNHSTSHNHTVIPPVVVNSRKRSHPVDKSNAPRPYACPMCDKAFFRLEHQTRHIRTHTGEKPHRCDFPGCEKRFSRSDELTRHRRIHNNANRRDRRKNKLELEFKNIPQSTPLYNGATTVDYPPITQLALTSPPFGRYNTSPRLIEHSSKRVRRNSNNMMPSPPLSATSADSTYCLYTDGCCSDSEADLPPTPEMSPILGPHVNNQVNLLGVDWKQSFNFSLASVGSTAPAVNRISDIVNAPLTPNVRTLPPLTASAGNIGQSGNGFFYPSDYANGMALPPMRY</sequence>
<keyword evidence="7" id="KW-0805">Transcription regulation</keyword>
<keyword evidence="9" id="KW-0804">Transcription</keyword>
<keyword evidence="5 12" id="KW-0863">Zinc-finger</keyword>
<feature type="domain" description="C2H2-type" evidence="13">
    <location>
        <begin position="60"/>
        <end position="87"/>
    </location>
</feature>
<evidence type="ECO:0000256" key="2">
    <source>
        <dbReference type="ARBA" id="ARBA00022491"/>
    </source>
</evidence>
<dbReference type="FunFam" id="3.30.160.60:FF:000152">
    <property type="entry name" value="DNA-binding protein creA"/>
    <property type="match status" value="1"/>
</dbReference>
<evidence type="ECO:0000256" key="10">
    <source>
        <dbReference type="ARBA" id="ARBA00023242"/>
    </source>
</evidence>
<dbReference type="Pfam" id="PF00096">
    <property type="entry name" value="zf-C2H2"/>
    <property type="match status" value="2"/>
</dbReference>
<dbReference type="FunFam" id="3.30.160.60:FF:000089">
    <property type="entry name" value="DNA-binding protein creA"/>
    <property type="match status" value="1"/>
</dbReference>
<dbReference type="PANTHER" id="PTHR47428:SF1">
    <property type="entry name" value="REGULATORY PROTEIN MIG1-RELATED"/>
    <property type="match status" value="1"/>
</dbReference>
<comment type="similarity">
    <text evidence="11">Belongs to the creA/MIG C2H2-type zinc-finger protein family.</text>
</comment>
<keyword evidence="3" id="KW-0479">Metal-binding</keyword>
<dbReference type="GO" id="GO:0005737">
    <property type="term" value="C:cytoplasm"/>
    <property type="evidence" value="ECO:0007669"/>
    <property type="project" value="TreeGrafter"/>
</dbReference>
<dbReference type="GO" id="GO:0000433">
    <property type="term" value="P:carbon catabolite repression of transcription from RNA polymerase II promoter by glucose"/>
    <property type="evidence" value="ECO:0007669"/>
    <property type="project" value="TreeGrafter"/>
</dbReference>
<keyword evidence="4" id="KW-0677">Repeat</keyword>
<dbReference type="InterPro" id="IPR013087">
    <property type="entry name" value="Znf_C2H2_type"/>
</dbReference>
<evidence type="ECO:0000313" key="14">
    <source>
        <dbReference type="EMBL" id="JAT45467.1"/>
    </source>
</evidence>
<dbReference type="InterPro" id="IPR036236">
    <property type="entry name" value="Znf_C2H2_sf"/>
</dbReference>
<dbReference type="InterPro" id="IPR051007">
    <property type="entry name" value="creA/MIG_C2H2-ZnF"/>
</dbReference>
<keyword evidence="10" id="KW-0539">Nucleus</keyword>
<evidence type="ECO:0000256" key="7">
    <source>
        <dbReference type="ARBA" id="ARBA00023015"/>
    </source>
</evidence>
<name>A0A1D1XSV9_9ARAE</name>
<keyword evidence="8 14" id="KW-0238">DNA-binding</keyword>
<evidence type="ECO:0000256" key="3">
    <source>
        <dbReference type="ARBA" id="ARBA00022723"/>
    </source>
</evidence>
<dbReference type="GO" id="GO:0008270">
    <property type="term" value="F:zinc ion binding"/>
    <property type="evidence" value="ECO:0007669"/>
    <property type="project" value="UniProtKB-KW"/>
</dbReference>
<accession>A0A1D1XSV9</accession>
<dbReference type="GO" id="GO:0005634">
    <property type="term" value="C:nucleus"/>
    <property type="evidence" value="ECO:0007669"/>
    <property type="project" value="UniProtKB-SubCell"/>
</dbReference>
<dbReference type="PROSITE" id="PS50157">
    <property type="entry name" value="ZINC_FINGER_C2H2_2"/>
    <property type="match status" value="2"/>
</dbReference>
<evidence type="ECO:0000256" key="12">
    <source>
        <dbReference type="PROSITE-ProRule" id="PRU00042"/>
    </source>
</evidence>
<reference evidence="14" key="1">
    <citation type="submission" date="2015-07" db="EMBL/GenBank/DDBJ databases">
        <title>Transcriptome Assembly of Anthurium amnicola.</title>
        <authorList>
            <person name="Suzuki J."/>
        </authorList>
    </citation>
    <scope>NUCLEOTIDE SEQUENCE</scope>
</reference>
<keyword evidence="2" id="KW-0678">Repressor</keyword>
<dbReference type="SUPFAM" id="SSF57667">
    <property type="entry name" value="beta-beta-alpha zinc fingers"/>
    <property type="match status" value="1"/>
</dbReference>
<gene>
    <name evidence="14" type="primary">creA_5</name>
    <name evidence="14" type="ORF">g.28497</name>
</gene>